<organism evidence="3 4">
    <name type="scientific">Colletotrichum higginsianum (strain IMI 349063)</name>
    <name type="common">Crucifer anthracnose fungus</name>
    <dbReference type="NCBI Taxonomy" id="759273"/>
    <lineage>
        <taxon>Eukaryota</taxon>
        <taxon>Fungi</taxon>
        <taxon>Dikarya</taxon>
        <taxon>Ascomycota</taxon>
        <taxon>Pezizomycotina</taxon>
        <taxon>Sordariomycetes</taxon>
        <taxon>Hypocreomycetidae</taxon>
        <taxon>Glomerellales</taxon>
        <taxon>Glomerellaceae</taxon>
        <taxon>Colletotrichum</taxon>
        <taxon>Colletotrichum destructivum species complex</taxon>
    </lineage>
</organism>
<feature type="non-terminal residue" evidence="3">
    <location>
        <position position="1"/>
    </location>
</feature>
<dbReference type="EMBL" id="CACQ02000006">
    <property type="protein sequence ID" value="CCF31722.1"/>
    <property type="molecule type" value="Genomic_DNA"/>
</dbReference>
<accession>H1UUS1</accession>
<keyword evidence="2" id="KW-0472">Membrane</keyword>
<evidence type="ECO:0000313" key="4">
    <source>
        <dbReference type="Proteomes" id="UP000007174"/>
    </source>
</evidence>
<dbReference type="Proteomes" id="UP000007174">
    <property type="component" value="Unassembled WGS sequence"/>
</dbReference>
<reference evidence="4" key="1">
    <citation type="journal article" date="2012" name="Nat. Genet.">
        <title>Lifestyle transitions in plant pathogenic Colletotrichum fungi deciphered by genome and transcriptome analyses.</title>
        <authorList>
            <person name="O'Connell R.J."/>
            <person name="Thon M.R."/>
            <person name="Hacquard S."/>
            <person name="Amyotte S.G."/>
            <person name="Kleemann J."/>
            <person name="Torres M.F."/>
            <person name="Damm U."/>
            <person name="Buiate E.A."/>
            <person name="Epstein L."/>
            <person name="Alkan N."/>
            <person name="Altmueller J."/>
            <person name="Alvarado-Balderrama L."/>
            <person name="Bauser C.A."/>
            <person name="Becker C."/>
            <person name="Birren B.W."/>
            <person name="Chen Z."/>
            <person name="Choi J."/>
            <person name="Crouch J.A."/>
            <person name="Duvick J.P."/>
            <person name="Farman M.A."/>
            <person name="Gan P."/>
            <person name="Heiman D."/>
            <person name="Henrissat B."/>
            <person name="Howard R.J."/>
            <person name="Kabbage M."/>
            <person name="Koch C."/>
            <person name="Kracher B."/>
            <person name="Kubo Y."/>
            <person name="Law A.D."/>
            <person name="Lebrun M.-H."/>
            <person name="Lee Y.-H."/>
            <person name="Miyara I."/>
            <person name="Moore N."/>
            <person name="Neumann U."/>
            <person name="Nordstroem K."/>
            <person name="Panaccione D.G."/>
            <person name="Panstruga R."/>
            <person name="Place M."/>
            <person name="Proctor R.H."/>
            <person name="Prusky D."/>
            <person name="Rech G."/>
            <person name="Reinhardt R."/>
            <person name="Rollins J.A."/>
            <person name="Rounsley S."/>
            <person name="Schardl C.L."/>
            <person name="Schwartz D.C."/>
            <person name="Shenoy N."/>
            <person name="Shirasu K."/>
            <person name="Sikhakolli U.R."/>
            <person name="Stueber K."/>
            <person name="Sukno S.A."/>
            <person name="Sweigard J.A."/>
            <person name="Takano Y."/>
            <person name="Takahara H."/>
            <person name="Trail F."/>
            <person name="van der Does H.C."/>
            <person name="Voll L.M."/>
            <person name="Will I."/>
            <person name="Young S."/>
            <person name="Zeng Q."/>
            <person name="Zhang J."/>
            <person name="Zhou S."/>
            <person name="Dickman M.B."/>
            <person name="Schulze-Lefert P."/>
            <person name="Ver Loren van Themaat E."/>
            <person name="Ma L.-J."/>
            <person name="Vaillancourt L.J."/>
        </authorList>
    </citation>
    <scope>NUCLEOTIDE SEQUENCE [LARGE SCALE GENOMIC DNA]</scope>
    <source>
        <strain evidence="4">IMI 349063</strain>
    </source>
</reference>
<sequence length="266" mass="25776">DALGLVEEDDLLVGVGVDVLVLKVGVELGGDGGGALVGAALEGEEELVGRVDLGVARLLGALLGQAVRADEAGGGEGGLVLGEEDVVLDVRGDDVGEVAALLGDLGADGVGEGDGGEDGEGARGQADEGAAAADLDGAEAGEGHGEGGDVGRQVADDHDVVGVLGDELLGHGGLAVLPCGRGRVVMGGGLLFLLVGGVEGGVLALVGRLVGRGVVVCAGRRCSGRGGFLAAGVVVMLLLSLRRVVGCREGSARDARRGEDAGCVAG</sequence>
<name>H1UUS1_COLHI</name>
<protein>
    <submittedName>
        <fullName evidence="3">Uncharacterized protein</fullName>
    </submittedName>
</protein>
<evidence type="ECO:0000256" key="2">
    <source>
        <dbReference type="SAM" id="Phobius"/>
    </source>
</evidence>
<feature type="transmembrane region" description="Helical" evidence="2">
    <location>
        <begin position="226"/>
        <end position="245"/>
    </location>
</feature>
<feature type="region of interest" description="Disordered" evidence="1">
    <location>
        <begin position="109"/>
        <end position="131"/>
    </location>
</feature>
<keyword evidence="2" id="KW-0812">Transmembrane</keyword>
<feature type="transmembrane region" description="Helical" evidence="2">
    <location>
        <begin position="184"/>
        <end position="206"/>
    </location>
</feature>
<proteinExistence type="predicted"/>
<keyword evidence="2" id="KW-1133">Transmembrane helix</keyword>
<evidence type="ECO:0000313" key="3">
    <source>
        <dbReference type="EMBL" id="CCF31722.1"/>
    </source>
</evidence>
<dbReference type="AlphaFoldDB" id="H1UUS1"/>
<gene>
    <name evidence="3" type="ORF">CH063_16078</name>
</gene>
<dbReference type="HOGENOM" id="CLU_1047875_0_0_1"/>
<evidence type="ECO:0000256" key="1">
    <source>
        <dbReference type="SAM" id="MobiDB-lite"/>
    </source>
</evidence>